<feature type="signal peptide" evidence="3">
    <location>
        <begin position="1"/>
        <end position="19"/>
    </location>
</feature>
<dbReference type="RefSeq" id="WP_091403439.1">
    <property type="nucleotide sequence ID" value="NZ_FMYV01000004.1"/>
</dbReference>
<dbReference type="Proteomes" id="UP000199322">
    <property type="component" value="Unassembled WGS sequence"/>
</dbReference>
<keyword evidence="1" id="KW-0175">Coiled coil</keyword>
<dbReference type="EMBL" id="SRME01000004">
    <property type="protein sequence ID" value="TGG87604.1"/>
    <property type="molecule type" value="Genomic_DNA"/>
</dbReference>
<reference evidence="6 8" key="2">
    <citation type="submission" date="2019-04" db="EMBL/GenBank/DDBJ databases">
        <title>Draft genome sequence data and analysis of a Fermenting Bacterium, Geotoga petraea strain HO-Geo1, isolated from heavy-oil petroleum reservoir in Russia.</title>
        <authorList>
            <person name="Grouzdev D.S."/>
            <person name="Semenova E.M."/>
            <person name="Sokolova D.S."/>
            <person name="Tourova T.P."/>
            <person name="Poltaraus A.B."/>
            <person name="Nazina T.N."/>
        </authorList>
    </citation>
    <scope>NUCLEOTIDE SEQUENCE [LARGE SCALE GENOMIC DNA]</scope>
    <source>
        <strain evidence="6 8">HO-Geo1</strain>
    </source>
</reference>
<evidence type="ECO:0000313" key="5">
    <source>
        <dbReference type="EMBL" id="SDC44267.1"/>
    </source>
</evidence>
<gene>
    <name evidence="6" type="ORF">E4650_07630</name>
    <name evidence="5" type="ORF">SAMN04488588_1079</name>
</gene>
<feature type="coiled-coil region" evidence="1">
    <location>
        <begin position="131"/>
        <end position="165"/>
    </location>
</feature>
<dbReference type="AlphaFoldDB" id="A0A1G6LMI1"/>
<dbReference type="EMBL" id="FMYV01000004">
    <property type="protein sequence ID" value="SDC44267.1"/>
    <property type="molecule type" value="Genomic_DNA"/>
</dbReference>
<keyword evidence="2" id="KW-0812">Transmembrane</keyword>
<dbReference type="Gene3D" id="1.10.287.1490">
    <property type="match status" value="1"/>
</dbReference>
<dbReference type="STRING" id="28234.SAMN04488588_1079"/>
<dbReference type="PANTHER" id="PTHR43308">
    <property type="entry name" value="OUTER MEMBRANE PROTEIN ALPHA-RELATED"/>
    <property type="match status" value="1"/>
</dbReference>
<reference evidence="5 7" key="1">
    <citation type="submission" date="2016-10" db="EMBL/GenBank/DDBJ databases">
        <authorList>
            <person name="de Groot N.N."/>
        </authorList>
    </citation>
    <scope>NUCLEOTIDE SEQUENCE [LARGE SCALE GENOMIC DNA]</scope>
    <source>
        <strain evidence="5 7">WG14</strain>
    </source>
</reference>
<proteinExistence type="predicted"/>
<evidence type="ECO:0000313" key="6">
    <source>
        <dbReference type="EMBL" id="TGG87604.1"/>
    </source>
</evidence>
<evidence type="ECO:0000313" key="8">
    <source>
        <dbReference type="Proteomes" id="UP000297288"/>
    </source>
</evidence>
<feature type="domain" description="SLH" evidence="4">
    <location>
        <begin position="18"/>
        <end position="80"/>
    </location>
</feature>
<dbReference type="OrthoDB" id="41570at2"/>
<evidence type="ECO:0000256" key="2">
    <source>
        <dbReference type="SAM" id="Phobius"/>
    </source>
</evidence>
<sequence length="283" mass="31478">MKKTLVLFLSLLFVISAFAVGFQDVKEDHWAYDYVMNLVNKGVIPTDQNTFNGSQALTRSDASIWLTRAIMYLENSPMIAKAEDIERMETTLKALTKKVSEDPASMQALEDYKARSTRAILKLKYDVFAQIDEIGKDINATNKRIDALEDSLAADQDLMSDLRNTYPDVKKAAYRAKNTSDSLSQDLLFLMGDIDKLRNELGDLKAAPRLDTDQMMVLDSIMSTYPNMAKKVAVNTDNIEILNQEVEAANMRIDELEASSGNTFLWIVAVAGLAAGVAGIFLP</sequence>
<evidence type="ECO:0000256" key="3">
    <source>
        <dbReference type="SAM" id="SignalP"/>
    </source>
</evidence>
<dbReference type="InterPro" id="IPR051465">
    <property type="entry name" value="Cell_Envelope_Struct_Comp"/>
</dbReference>
<dbReference type="Pfam" id="PF00395">
    <property type="entry name" value="SLH"/>
    <property type="match status" value="1"/>
</dbReference>
<dbReference type="Proteomes" id="UP000297288">
    <property type="component" value="Unassembled WGS sequence"/>
</dbReference>
<protein>
    <submittedName>
        <fullName evidence="5">S-layer homology domain-containing protein</fullName>
    </submittedName>
</protein>
<keyword evidence="7" id="KW-1185">Reference proteome</keyword>
<organism evidence="5 7">
    <name type="scientific">Geotoga petraea</name>
    <dbReference type="NCBI Taxonomy" id="28234"/>
    <lineage>
        <taxon>Bacteria</taxon>
        <taxon>Thermotogati</taxon>
        <taxon>Thermotogota</taxon>
        <taxon>Thermotogae</taxon>
        <taxon>Petrotogales</taxon>
        <taxon>Petrotogaceae</taxon>
        <taxon>Geotoga</taxon>
    </lineage>
</organism>
<feature type="transmembrane region" description="Helical" evidence="2">
    <location>
        <begin position="264"/>
        <end position="282"/>
    </location>
</feature>
<keyword evidence="3" id="KW-0732">Signal</keyword>
<evidence type="ECO:0000313" key="7">
    <source>
        <dbReference type="Proteomes" id="UP000199322"/>
    </source>
</evidence>
<dbReference type="InterPro" id="IPR001119">
    <property type="entry name" value="SLH_dom"/>
</dbReference>
<dbReference type="PROSITE" id="PS51272">
    <property type="entry name" value="SLH"/>
    <property type="match status" value="1"/>
</dbReference>
<name>A0A1G6LMI1_9BACT</name>
<feature type="chain" id="PRO_5033740070" evidence="3">
    <location>
        <begin position="20"/>
        <end position="283"/>
    </location>
</feature>
<keyword evidence="2" id="KW-1133">Transmembrane helix</keyword>
<accession>A0A1G6LMI1</accession>
<evidence type="ECO:0000259" key="4">
    <source>
        <dbReference type="PROSITE" id="PS51272"/>
    </source>
</evidence>
<evidence type="ECO:0000256" key="1">
    <source>
        <dbReference type="SAM" id="Coils"/>
    </source>
</evidence>
<keyword evidence="2" id="KW-0472">Membrane</keyword>